<dbReference type="EMBL" id="JAWJWF010000048">
    <property type="protein sequence ID" value="KAK6619930.1"/>
    <property type="molecule type" value="Genomic_DNA"/>
</dbReference>
<organism evidence="1 2">
    <name type="scientific">Polyplax serrata</name>
    <name type="common">Common mouse louse</name>
    <dbReference type="NCBI Taxonomy" id="468196"/>
    <lineage>
        <taxon>Eukaryota</taxon>
        <taxon>Metazoa</taxon>
        <taxon>Ecdysozoa</taxon>
        <taxon>Arthropoda</taxon>
        <taxon>Hexapoda</taxon>
        <taxon>Insecta</taxon>
        <taxon>Pterygota</taxon>
        <taxon>Neoptera</taxon>
        <taxon>Paraneoptera</taxon>
        <taxon>Psocodea</taxon>
        <taxon>Troctomorpha</taxon>
        <taxon>Phthiraptera</taxon>
        <taxon>Anoplura</taxon>
        <taxon>Polyplacidae</taxon>
        <taxon>Polyplax</taxon>
    </lineage>
</organism>
<protein>
    <submittedName>
        <fullName evidence="1">Uncharacterized protein</fullName>
    </submittedName>
</protein>
<evidence type="ECO:0000313" key="1">
    <source>
        <dbReference type="EMBL" id="KAK6619930.1"/>
    </source>
</evidence>
<keyword evidence="2" id="KW-1185">Reference proteome</keyword>
<sequence>MSAVVVVKVFTVMNVRFKKFSPNKAIVVTLLLLCKIRYVRKFGSSAHKFVCPTAKKEKNGKVEQQMTKGFGKSWEMRLLAIFIMPDVEDEREENATPTQLFTGKAATQACDRDGRTHGQPAPSTAGTVVILGWESG</sequence>
<dbReference type="Proteomes" id="UP001359485">
    <property type="component" value="Unassembled WGS sequence"/>
</dbReference>
<reference evidence="1 2" key="1">
    <citation type="submission" date="2023-09" db="EMBL/GenBank/DDBJ databases">
        <title>Genomes of two closely related lineages of the louse Polyplax serrata with different host specificities.</title>
        <authorList>
            <person name="Martinu J."/>
            <person name="Tarabai H."/>
            <person name="Stefka J."/>
            <person name="Hypsa V."/>
        </authorList>
    </citation>
    <scope>NUCLEOTIDE SEQUENCE [LARGE SCALE GENOMIC DNA]</scope>
    <source>
        <strain evidence="1">98ZLc_SE</strain>
    </source>
</reference>
<name>A0ABR1AIH9_POLSC</name>
<comment type="caution">
    <text evidence="1">The sequence shown here is derived from an EMBL/GenBank/DDBJ whole genome shotgun (WGS) entry which is preliminary data.</text>
</comment>
<proteinExistence type="predicted"/>
<evidence type="ECO:0000313" key="2">
    <source>
        <dbReference type="Proteomes" id="UP001359485"/>
    </source>
</evidence>
<gene>
    <name evidence="1" type="ORF">RUM44_006330</name>
</gene>
<accession>A0ABR1AIH9</accession>